<dbReference type="RefSeq" id="WP_035684645.1">
    <property type="nucleotide sequence ID" value="NZ_JPRL01000001.1"/>
</dbReference>
<feature type="domain" description="Protein FecR C-terminal" evidence="3">
    <location>
        <begin position="281"/>
        <end position="351"/>
    </location>
</feature>
<dbReference type="OrthoDB" id="704021at2"/>
<evidence type="ECO:0000259" key="3">
    <source>
        <dbReference type="Pfam" id="PF16344"/>
    </source>
</evidence>
<gene>
    <name evidence="4" type="ORF">IW19_13025</name>
</gene>
<keyword evidence="1" id="KW-0472">Membrane</keyword>
<comment type="caution">
    <text evidence="4">The sequence shown here is derived from an EMBL/GenBank/DDBJ whole genome shotgun (WGS) entry which is preliminary data.</text>
</comment>
<dbReference type="Gene3D" id="2.60.120.1440">
    <property type="match status" value="1"/>
</dbReference>
<organism evidence="4 5">
    <name type="scientific">Flavobacterium reichenbachii</name>
    <dbReference type="NCBI Taxonomy" id="362418"/>
    <lineage>
        <taxon>Bacteria</taxon>
        <taxon>Pseudomonadati</taxon>
        <taxon>Bacteroidota</taxon>
        <taxon>Flavobacteriia</taxon>
        <taxon>Flavobacteriales</taxon>
        <taxon>Flavobacteriaceae</taxon>
        <taxon>Flavobacterium</taxon>
    </lineage>
</organism>
<reference evidence="4 5" key="1">
    <citation type="submission" date="2014-07" db="EMBL/GenBank/DDBJ databases">
        <title>Genome of Flavobacterium reichenbachii LMG 25512.</title>
        <authorList>
            <person name="Stropko S.J."/>
            <person name="Pipes S.E."/>
            <person name="Newman J.D."/>
        </authorList>
    </citation>
    <scope>NUCLEOTIDE SEQUENCE [LARGE SCALE GENOMIC DNA]</scope>
    <source>
        <strain evidence="4 5">LMG 25512</strain>
    </source>
</reference>
<dbReference type="InterPro" id="IPR006860">
    <property type="entry name" value="FecR"/>
</dbReference>
<protein>
    <recommendedName>
        <fullName evidence="6">Iron dicitrate transport regulator FecR</fullName>
    </recommendedName>
</protein>
<dbReference type="Proteomes" id="UP000028715">
    <property type="component" value="Unassembled WGS sequence"/>
</dbReference>
<dbReference type="InterPro" id="IPR012373">
    <property type="entry name" value="Ferrdict_sens_TM"/>
</dbReference>
<dbReference type="GO" id="GO:0016989">
    <property type="term" value="F:sigma factor antagonist activity"/>
    <property type="evidence" value="ECO:0007669"/>
    <property type="project" value="TreeGrafter"/>
</dbReference>
<evidence type="ECO:0000313" key="5">
    <source>
        <dbReference type="Proteomes" id="UP000028715"/>
    </source>
</evidence>
<feature type="domain" description="FecR protein" evidence="2">
    <location>
        <begin position="137"/>
        <end position="230"/>
    </location>
</feature>
<dbReference type="eggNOG" id="COG3712">
    <property type="taxonomic scope" value="Bacteria"/>
</dbReference>
<keyword evidence="5" id="KW-1185">Reference proteome</keyword>
<accession>A0A085ZPL4</accession>
<sequence length="352" mass="39611">MYPNFKILSKNNKADLKARIAESIAFEKQRVRRKRLRVLSWSAAAVFCIFLGLVISFKQEPQFVTVSSIEQFAISTEKDGSFEKSDQVKLVLSNQEAVTIGDSTTIAYDASGNRIQVNNKQINQKNSKETQYNTVLVPYGKRAHLSLADGTLVWLNSGSKLIYPTAFNTAHREVFLEGEGIFDVAHNAAKPFFVRAANNYSVRVLGTLFNVSCYAADAKVSTALLRGKVQVAYAKKGLFSSDTIQTILKPGMIAALDKKKQNIETTVQNVEPLFSWRKGYYEFSKEKLPLVLDKLTRYYNVKFLINKQVSQQETYSGAFKLNDDLDKVVKTLEATTGLDFVYDTETREITIN</sequence>
<dbReference type="AlphaFoldDB" id="A0A085ZPL4"/>
<dbReference type="Pfam" id="PF04773">
    <property type="entry name" value="FecR"/>
    <property type="match status" value="1"/>
</dbReference>
<evidence type="ECO:0000313" key="4">
    <source>
        <dbReference type="EMBL" id="KFF06378.1"/>
    </source>
</evidence>
<dbReference type="STRING" id="362418.IW19_13025"/>
<dbReference type="EMBL" id="JPRL01000001">
    <property type="protein sequence ID" value="KFF06378.1"/>
    <property type="molecule type" value="Genomic_DNA"/>
</dbReference>
<keyword evidence="1" id="KW-0812">Transmembrane</keyword>
<dbReference type="Gene3D" id="3.55.50.30">
    <property type="match status" value="1"/>
</dbReference>
<keyword evidence="1" id="KW-1133">Transmembrane helix</keyword>
<evidence type="ECO:0008006" key="6">
    <source>
        <dbReference type="Google" id="ProtNLM"/>
    </source>
</evidence>
<name>A0A085ZPL4_9FLAO</name>
<proteinExistence type="predicted"/>
<dbReference type="Pfam" id="PF16344">
    <property type="entry name" value="FecR_C"/>
    <property type="match status" value="1"/>
</dbReference>
<evidence type="ECO:0000259" key="2">
    <source>
        <dbReference type="Pfam" id="PF04773"/>
    </source>
</evidence>
<feature type="transmembrane region" description="Helical" evidence="1">
    <location>
        <begin position="38"/>
        <end position="57"/>
    </location>
</feature>
<dbReference type="InterPro" id="IPR032508">
    <property type="entry name" value="FecR_C"/>
</dbReference>
<evidence type="ECO:0000256" key="1">
    <source>
        <dbReference type="SAM" id="Phobius"/>
    </source>
</evidence>
<dbReference type="PANTHER" id="PTHR30273">
    <property type="entry name" value="PERIPLASMIC SIGNAL SENSOR AND SIGMA FACTOR ACTIVATOR FECR-RELATED"/>
    <property type="match status" value="1"/>
</dbReference>
<dbReference type="PANTHER" id="PTHR30273:SF2">
    <property type="entry name" value="PROTEIN FECR"/>
    <property type="match status" value="1"/>
</dbReference>